<dbReference type="GO" id="GO:0006465">
    <property type="term" value="P:signal peptide processing"/>
    <property type="evidence" value="ECO:0007669"/>
    <property type="project" value="InterPro"/>
</dbReference>
<dbReference type="SUPFAM" id="SSF51306">
    <property type="entry name" value="LexA/Signal peptidase"/>
    <property type="match status" value="1"/>
</dbReference>
<feature type="transmembrane region" description="Helical" evidence="6">
    <location>
        <begin position="20"/>
        <end position="50"/>
    </location>
</feature>
<evidence type="ECO:0000259" key="7">
    <source>
        <dbReference type="Pfam" id="PF10502"/>
    </source>
</evidence>
<dbReference type="InterPro" id="IPR036286">
    <property type="entry name" value="LexA/Signal_pep-like_sf"/>
</dbReference>
<feature type="domain" description="Peptidase S26" evidence="7">
    <location>
        <begin position="29"/>
        <end position="187"/>
    </location>
</feature>
<dbReference type="InterPro" id="IPR000223">
    <property type="entry name" value="Pept_S26A_signal_pept_1"/>
</dbReference>
<dbReference type="EC" id="3.4.21.89" evidence="3 6"/>
<reference evidence="8" key="2">
    <citation type="journal article" date="2021" name="Microbiome">
        <title>Successional dynamics and alternative stable states in a saline activated sludge microbial community over 9 years.</title>
        <authorList>
            <person name="Wang Y."/>
            <person name="Ye J."/>
            <person name="Ju F."/>
            <person name="Liu L."/>
            <person name="Boyd J.A."/>
            <person name="Deng Y."/>
            <person name="Parks D.H."/>
            <person name="Jiang X."/>
            <person name="Yin X."/>
            <person name="Woodcroft B.J."/>
            <person name="Tyson G.W."/>
            <person name="Hugenholtz P."/>
            <person name="Polz M.F."/>
            <person name="Zhang T."/>
        </authorList>
    </citation>
    <scope>NUCLEOTIDE SEQUENCE</scope>
    <source>
        <strain evidence="8">HKST-UBA17</strain>
    </source>
</reference>
<dbReference type="Gene3D" id="2.10.109.10">
    <property type="entry name" value="Umud Fragment, subunit A"/>
    <property type="match status" value="1"/>
</dbReference>
<dbReference type="AlphaFoldDB" id="A0A955I2G5"/>
<gene>
    <name evidence="8" type="primary">lepB</name>
    <name evidence="8" type="ORF">KC685_01460</name>
</gene>
<protein>
    <recommendedName>
        <fullName evidence="3 6">Signal peptidase I</fullName>
        <ecNumber evidence="3 6">3.4.21.89</ecNumber>
    </recommendedName>
</protein>
<dbReference type="Pfam" id="PF10502">
    <property type="entry name" value="Peptidase_S26"/>
    <property type="match status" value="1"/>
</dbReference>
<name>A0A955I2G5_9BACT</name>
<accession>A0A955I2G5</accession>
<feature type="active site" evidence="5">
    <location>
        <position position="100"/>
    </location>
</feature>
<feature type="active site" evidence="5">
    <location>
        <position position="59"/>
    </location>
</feature>
<dbReference type="CDD" id="cd06530">
    <property type="entry name" value="S26_SPase_I"/>
    <property type="match status" value="1"/>
</dbReference>
<dbReference type="PRINTS" id="PR00727">
    <property type="entry name" value="LEADERPTASE"/>
</dbReference>
<evidence type="ECO:0000256" key="6">
    <source>
        <dbReference type="RuleBase" id="RU362042"/>
    </source>
</evidence>
<dbReference type="PANTHER" id="PTHR43390">
    <property type="entry name" value="SIGNAL PEPTIDASE I"/>
    <property type="match status" value="1"/>
</dbReference>
<dbReference type="PROSITE" id="PS00761">
    <property type="entry name" value="SPASE_I_3"/>
    <property type="match status" value="1"/>
</dbReference>
<comment type="catalytic activity">
    <reaction evidence="1 6">
        <text>Cleavage of hydrophobic, N-terminal signal or leader sequences from secreted and periplasmic proteins.</text>
        <dbReference type="EC" id="3.4.21.89"/>
    </reaction>
</comment>
<evidence type="ECO:0000256" key="1">
    <source>
        <dbReference type="ARBA" id="ARBA00000677"/>
    </source>
</evidence>
<comment type="caution">
    <text evidence="8">The sequence shown here is derived from an EMBL/GenBank/DDBJ whole genome shotgun (WGS) entry which is preliminary data.</text>
</comment>
<dbReference type="GO" id="GO:0004252">
    <property type="term" value="F:serine-type endopeptidase activity"/>
    <property type="evidence" value="ECO:0007669"/>
    <property type="project" value="InterPro"/>
</dbReference>
<keyword evidence="4 6" id="KW-0378">Hydrolase</keyword>
<comment type="subcellular location">
    <subcellularLocation>
        <location evidence="6">Membrane</location>
        <topology evidence="6">Single-pass type II membrane protein</topology>
    </subcellularLocation>
</comment>
<dbReference type="GO" id="GO:0016020">
    <property type="term" value="C:membrane"/>
    <property type="evidence" value="ECO:0007669"/>
    <property type="project" value="UniProtKB-SubCell"/>
</dbReference>
<dbReference type="InterPro" id="IPR019533">
    <property type="entry name" value="Peptidase_S26"/>
</dbReference>
<evidence type="ECO:0000256" key="2">
    <source>
        <dbReference type="ARBA" id="ARBA00009370"/>
    </source>
</evidence>
<evidence type="ECO:0000313" key="9">
    <source>
        <dbReference type="Proteomes" id="UP000741282"/>
    </source>
</evidence>
<keyword evidence="6" id="KW-0812">Transmembrane</keyword>
<organism evidence="8 9">
    <name type="scientific">Candidatus Dojkabacteria bacterium</name>
    <dbReference type="NCBI Taxonomy" id="2099670"/>
    <lineage>
        <taxon>Bacteria</taxon>
        <taxon>Candidatus Dojkabacteria</taxon>
    </lineage>
</organism>
<dbReference type="InterPro" id="IPR019758">
    <property type="entry name" value="Pept_S26A_signal_pept_1_CS"/>
</dbReference>
<dbReference type="PANTHER" id="PTHR43390:SF1">
    <property type="entry name" value="CHLOROPLAST PROCESSING PEPTIDASE"/>
    <property type="match status" value="1"/>
</dbReference>
<proteinExistence type="inferred from homology"/>
<evidence type="ECO:0000313" key="8">
    <source>
        <dbReference type="EMBL" id="MCA9376572.1"/>
    </source>
</evidence>
<sequence length="205" mass="22934">MESVTTDIADLRKIEKETSLIGGLVSFVLESIEAIIVALAVCTVLYLFLITPHEVVGKSMDPSFKNGEYLIANKLAYRIGEPQRGDVIIFRHSATQDYIKRIIGLSGDEISLKDGRFYVNGLLLDETAYLDPAVYTNGGAVLKEGETFVVPEGEYFVAGDNRPHSSDSRTFGSIEKTDIKGKAWIVYFPFNQFRLIEHQTYIQDK</sequence>
<evidence type="ECO:0000256" key="5">
    <source>
        <dbReference type="PIRSR" id="PIRSR600223-1"/>
    </source>
</evidence>
<comment type="similarity">
    <text evidence="2 6">Belongs to the peptidase S26 family.</text>
</comment>
<reference evidence="8" key="1">
    <citation type="submission" date="2020-04" db="EMBL/GenBank/DDBJ databases">
        <authorList>
            <person name="Zhang T."/>
        </authorList>
    </citation>
    <scope>NUCLEOTIDE SEQUENCE</scope>
    <source>
        <strain evidence="8">HKST-UBA17</strain>
    </source>
</reference>
<dbReference type="Proteomes" id="UP000741282">
    <property type="component" value="Unassembled WGS sequence"/>
</dbReference>
<keyword evidence="6" id="KW-1133">Transmembrane helix</keyword>
<evidence type="ECO:0000256" key="3">
    <source>
        <dbReference type="ARBA" id="ARBA00013208"/>
    </source>
</evidence>
<evidence type="ECO:0000256" key="4">
    <source>
        <dbReference type="ARBA" id="ARBA00022801"/>
    </source>
</evidence>
<keyword evidence="6" id="KW-0645">Protease</keyword>
<dbReference type="EMBL" id="JAGQLN010000004">
    <property type="protein sequence ID" value="MCA9376572.1"/>
    <property type="molecule type" value="Genomic_DNA"/>
</dbReference>
<dbReference type="GO" id="GO:0009003">
    <property type="term" value="F:signal peptidase activity"/>
    <property type="evidence" value="ECO:0007669"/>
    <property type="project" value="UniProtKB-EC"/>
</dbReference>
<keyword evidence="6" id="KW-0472">Membrane</keyword>
<dbReference type="NCBIfam" id="TIGR02227">
    <property type="entry name" value="sigpep_I_bact"/>
    <property type="match status" value="1"/>
</dbReference>